<keyword evidence="3" id="KW-0378">Hydrolase</keyword>
<dbReference type="PANTHER" id="PTHR41775">
    <property type="entry name" value="SECRETED PROTEIN-RELATED"/>
    <property type="match status" value="1"/>
</dbReference>
<dbReference type="GO" id="GO:0006508">
    <property type="term" value="P:proteolysis"/>
    <property type="evidence" value="ECO:0007669"/>
    <property type="project" value="InterPro"/>
</dbReference>
<dbReference type="RefSeq" id="WP_412442712.1">
    <property type="nucleotide sequence ID" value="NZ_CACRUT010000016.1"/>
</dbReference>
<dbReference type="PANTHER" id="PTHR41775:SF1">
    <property type="entry name" value="PEPTIDASE M6-LIKE DOMAIN-CONTAINING PROTEIN"/>
    <property type="match status" value="1"/>
</dbReference>
<dbReference type="GO" id="GO:0008233">
    <property type="term" value="F:peptidase activity"/>
    <property type="evidence" value="ECO:0007669"/>
    <property type="project" value="InterPro"/>
</dbReference>
<name>A0A6N3F0F5_9BACT</name>
<reference evidence="3" key="1">
    <citation type="submission" date="2019-11" db="EMBL/GenBank/DDBJ databases">
        <authorList>
            <person name="Feng L."/>
        </authorList>
    </citation>
    <scope>NUCLEOTIDE SEQUENCE</scope>
    <source>
        <strain evidence="3">PclaraLFYP37</strain>
    </source>
</reference>
<feature type="domain" description="Peptidase M6-like" evidence="2">
    <location>
        <begin position="180"/>
        <end position="358"/>
    </location>
</feature>
<dbReference type="SUPFAM" id="SSF55486">
    <property type="entry name" value="Metalloproteases ('zincins'), catalytic domain"/>
    <property type="match status" value="1"/>
</dbReference>
<evidence type="ECO:0000256" key="1">
    <source>
        <dbReference type="SAM" id="SignalP"/>
    </source>
</evidence>
<dbReference type="EMBL" id="CACRUT010000016">
    <property type="protein sequence ID" value="VYU45530.1"/>
    <property type="molecule type" value="Genomic_DNA"/>
</dbReference>
<gene>
    <name evidence="3" type="primary">ina_3</name>
    <name evidence="3" type="ORF">PCLFYP37_02963</name>
</gene>
<feature type="signal peptide" evidence="1">
    <location>
        <begin position="1"/>
        <end position="20"/>
    </location>
</feature>
<sequence length="593" mass="66103">MKKFLCSMYLALSLSGTLQAIPVWPEPFQVQQADGTILTLNPRGDEWFSYFETTDGFRVIKDEAGNYVYALWGADGKSALPTRIIAHDPLSREVEEREFLKNYPKDEQEKIHTRAFEIQNQSNAQQRIGEMTTHTGAPSIPVILVQFADTKLTETDPKTGYEERLCRPATQEEVEVGKGSAYQYFVDQSLGKFTPNFVVIGPVTLESGYAVYGTDVNGQDANVGQMIVEAIQKAVATEEISDWSVFDNDKDGLVDAVYVIYAGEGQHALPMQTDLIWPHTFQIENRGLELPEADGVKFNQYSCSSEMMRGKVEGFGTFCHEFSHCLGLPDFYRTDGQSSSVFTMESWSLMDYGSYTDDSFRPIGYRALEKAYMGWITPIELTEATTVKDWKSTDRGGTGLKIVNNVESSEYYIVETIDESGWNKGAFGHGLLISYVFLRSMEPWYNNTVNNTNPPRVSIVGADNDLTTLITGVNEDKYYSSLAGDTYPSPNGNDEFTDSSTPAATVQVGFLGLQKPLTHISYDRAKGTVSFDFMGGSEDNILTGVVAAKNTATVSEGYYRLDGVWLGTEKPEIPGIYLQRDVHGEMRKIIVER</sequence>
<dbReference type="Pfam" id="PF05547">
    <property type="entry name" value="Peptidase_M6"/>
    <property type="match status" value="1"/>
</dbReference>
<evidence type="ECO:0000259" key="2">
    <source>
        <dbReference type="Pfam" id="PF05547"/>
    </source>
</evidence>
<proteinExistence type="predicted"/>
<protein>
    <submittedName>
        <fullName evidence="3">Immune inhibitor A</fullName>
        <ecNumber evidence="3">3.4.24.-</ecNumber>
    </submittedName>
</protein>
<dbReference type="EC" id="3.4.24.-" evidence="3"/>
<accession>A0A6N3F0F5</accession>
<keyword evidence="1" id="KW-0732">Signal</keyword>
<organism evidence="3">
    <name type="scientific">Paraprevotella clara</name>
    <dbReference type="NCBI Taxonomy" id="454154"/>
    <lineage>
        <taxon>Bacteria</taxon>
        <taxon>Pseudomonadati</taxon>
        <taxon>Bacteroidota</taxon>
        <taxon>Bacteroidia</taxon>
        <taxon>Bacteroidales</taxon>
        <taxon>Prevotellaceae</taxon>
        <taxon>Paraprevotella</taxon>
    </lineage>
</organism>
<dbReference type="NCBIfam" id="TIGR03296">
    <property type="entry name" value="M6dom_TIGR03296"/>
    <property type="match status" value="1"/>
</dbReference>
<feature type="chain" id="PRO_5026805002" evidence="1">
    <location>
        <begin position="21"/>
        <end position="593"/>
    </location>
</feature>
<dbReference type="InterPro" id="IPR008757">
    <property type="entry name" value="Peptidase_M6-like_domain"/>
</dbReference>
<evidence type="ECO:0000313" key="3">
    <source>
        <dbReference type="EMBL" id="VYU45530.1"/>
    </source>
</evidence>
<dbReference type="AlphaFoldDB" id="A0A6N3F0F5"/>